<dbReference type="Proteomes" id="UP000755667">
    <property type="component" value="Unassembled WGS sequence"/>
</dbReference>
<evidence type="ECO:0000313" key="5">
    <source>
        <dbReference type="EMBL" id="MBM2414378.1"/>
    </source>
</evidence>
<evidence type="ECO:0000313" key="6">
    <source>
        <dbReference type="EMBL" id="MBM2419049.1"/>
    </source>
</evidence>
<dbReference type="Proteomes" id="UP000809440">
    <property type="component" value="Unassembled WGS sequence"/>
</dbReference>
<dbReference type="PANTHER" id="PTHR37418">
    <property type="entry name" value="3-KETO-5-AMINOHEXANOATE CLEAVAGE ENZYME-RELATED"/>
    <property type="match status" value="1"/>
</dbReference>
<dbReference type="AlphaFoldDB" id="A0A9Q2NYU7"/>
<dbReference type="OrthoDB" id="9805277at2"/>
<dbReference type="RefSeq" id="WP_085627719.1">
    <property type="nucleotide sequence ID" value="NZ_JAFBWU010000014.1"/>
</dbReference>
<evidence type="ECO:0000256" key="4">
    <source>
        <dbReference type="ARBA" id="ARBA00022833"/>
    </source>
</evidence>
<name>A0A9Q2NYU7_9RHOB</name>
<reference evidence="5 8" key="1">
    <citation type="submission" date="2021-01" db="EMBL/GenBank/DDBJ databases">
        <title>Diatom-associated Roseobacters Show Island Model of Population Structure.</title>
        <authorList>
            <person name="Qu L."/>
            <person name="Feng X."/>
            <person name="Chen Y."/>
            <person name="Li L."/>
            <person name="Wang X."/>
            <person name="Hu Z."/>
            <person name="Wang H."/>
            <person name="Luo H."/>
        </authorList>
    </citation>
    <scope>NUCLEOTIDE SEQUENCE</scope>
    <source>
        <strain evidence="6 8">CC28-63</strain>
        <strain evidence="5">CC28-69</strain>
    </source>
</reference>
<sequence>MRPLPKIMVAPSGARLSKADHPALPLTIDEVVTVAKSCFEVGADGLHAHIRDEDGSHLLDAAVYRDLLSDLRRAVPDMALQITTEAAGVYQPDVQMEVALNSGADMVSAAVREIGEAGLETARAFYAECEDRKIAVQHILFDVEDCQRLSEILPRTRLSDPKLQMIFVLGRYSQTGASSPNEMLPFLTWLKDQNLTPDWAVCAFGAAEPACLVEAARRGGKCRVGFENSRLLSNGSVAKDNREKVVDLCTQLTQQNLLL</sequence>
<keyword evidence="4" id="KW-0862">Zinc</keyword>
<protein>
    <submittedName>
        <fullName evidence="5">3-keto-5-aminohexanoate cleavage protein</fullName>
    </submittedName>
</protein>
<keyword evidence="3" id="KW-0479">Metal-binding</keyword>
<evidence type="ECO:0000256" key="2">
    <source>
        <dbReference type="ARBA" id="ARBA00022679"/>
    </source>
</evidence>
<evidence type="ECO:0000256" key="1">
    <source>
        <dbReference type="ARBA" id="ARBA00001947"/>
    </source>
</evidence>
<gene>
    <name evidence="5" type="ORF">JQX41_18825</name>
    <name evidence="6" type="ORF">JQX48_18845</name>
</gene>
<dbReference type="GO" id="GO:0046872">
    <property type="term" value="F:metal ion binding"/>
    <property type="evidence" value="ECO:0007669"/>
    <property type="project" value="UniProtKB-KW"/>
</dbReference>
<comment type="caution">
    <text evidence="5">The sequence shown here is derived from an EMBL/GenBank/DDBJ whole genome shotgun (WGS) entry which is preliminary data.</text>
</comment>
<dbReference type="GeneID" id="62639457"/>
<evidence type="ECO:0000313" key="8">
    <source>
        <dbReference type="Proteomes" id="UP000809440"/>
    </source>
</evidence>
<dbReference type="GO" id="GO:0043720">
    <property type="term" value="F:3-keto-5-aminohexanoate cleavage activity"/>
    <property type="evidence" value="ECO:0007669"/>
    <property type="project" value="InterPro"/>
</dbReference>
<dbReference type="Gene3D" id="3.20.20.70">
    <property type="entry name" value="Aldolase class I"/>
    <property type="match status" value="1"/>
</dbReference>
<keyword evidence="2" id="KW-0808">Transferase</keyword>
<evidence type="ECO:0000256" key="3">
    <source>
        <dbReference type="ARBA" id="ARBA00022723"/>
    </source>
</evidence>
<keyword evidence="8" id="KW-1185">Reference proteome</keyword>
<evidence type="ECO:0000313" key="7">
    <source>
        <dbReference type="Proteomes" id="UP000755667"/>
    </source>
</evidence>
<dbReference type="EMBL" id="JAFBXE010000014">
    <property type="protein sequence ID" value="MBM2414378.1"/>
    <property type="molecule type" value="Genomic_DNA"/>
</dbReference>
<dbReference type="EMBL" id="JAFBXF010000014">
    <property type="protein sequence ID" value="MBM2419049.1"/>
    <property type="molecule type" value="Genomic_DNA"/>
</dbReference>
<dbReference type="Pfam" id="PF05853">
    <property type="entry name" value="BKACE"/>
    <property type="match status" value="1"/>
</dbReference>
<organism evidence="5 7">
    <name type="scientific">Marivita cryptomonadis</name>
    <dbReference type="NCBI Taxonomy" id="505252"/>
    <lineage>
        <taxon>Bacteria</taxon>
        <taxon>Pseudomonadati</taxon>
        <taxon>Pseudomonadota</taxon>
        <taxon>Alphaproteobacteria</taxon>
        <taxon>Rhodobacterales</taxon>
        <taxon>Roseobacteraceae</taxon>
        <taxon>Marivita</taxon>
    </lineage>
</organism>
<dbReference type="PANTHER" id="PTHR37418:SF2">
    <property type="entry name" value="3-KETO-5-AMINOHEXANOATE CLEAVAGE ENZYME"/>
    <property type="match status" value="1"/>
</dbReference>
<proteinExistence type="predicted"/>
<accession>A0A9Q2NYU7</accession>
<comment type="cofactor">
    <cofactor evidence="1">
        <name>Zn(2+)</name>
        <dbReference type="ChEBI" id="CHEBI:29105"/>
    </cofactor>
</comment>
<dbReference type="InterPro" id="IPR008567">
    <property type="entry name" value="BKACE"/>
</dbReference>
<dbReference type="InterPro" id="IPR013785">
    <property type="entry name" value="Aldolase_TIM"/>
</dbReference>